<proteinExistence type="predicted"/>
<name>A0A5J4KNZ4_9CHLR</name>
<gene>
    <name evidence="2" type="ORF">KDW_23090</name>
</gene>
<dbReference type="Proteomes" id="UP000326912">
    <property type="component" value="Unassembled WGS sequence"/>
</dbReference>
<evidence type="ECO:0000313" key="3">
    <source>
        <dbReference type="Proteomes" id="UP000326912"/>
    </source>
</evidence>
<evidence type="ECO:0000313" key="2">
    <source>
        <dbReference type="EMBL" id="GER88147.1"/>
    </source>
</evidence>
<accession>A0A5J4KNZ4</accession>
<feature type="compositionally biased region" description="Low complexity" evidence="1">
    <location>
        <begin position="18"/>
        <end position="31"/>
    </location>
</feature>
<dbReference type="EMBL" id="BKZW01000001">
    <property type="protein sequence ID" value="GER88147.1"/>
    <property type="molecule type" value="Genomic_DNA"/>
</dbReference>
<dbReference type="AlphaFoldDB" id="A0A5J4KNZ4"/>
<feature type="region of interest" description="Disordered" evidence="1">
    <location>
        <begin position="18"/>
        <end position="62"/>
    </location>
</feature>
<organism evidence="2 3">
    <name type="scientific">Dictyobacter vulcani</name>
    <dbReference type="NCBI Taxonomy" id="2607529"/>
    <lineage>
        <taxon>Bacteria</taxon>
        <taxon>Bacillati</taxon>
        <taxon>Chloroflexota</taxon>
        <taxon>Ktedonobacteria</taxon>
        <taxon>Ktedonobacterales</taxon>
        <taxon>Dictyobacteraceae</taxon>
        <taxon>Dictyobacter</taxon>
    </lineage>
</organism>
<sequence>MQLCGWEIFALSNNYTNESESGASNHSSSAVSRREARANSSTGALPSLGTLGIERSPQPGTSDFEQMVQSLKELFEHDRQIASQSDATRCGICYLHFHVNELHYREEGFYVCSNCGQHLGQQHVSMLRKQQKL</sequence>
<reference evidence="2 3" key="1">
    <citation type="submission" date="2019-10" db="EMBL/GenBank/DDBJ databases">
        <title>Dictyobacter vulcani sp. nov., within the class Ktedonobacteria, isolated from soil of volcanic Mt. Zao.</title>
        <authorList>
            <person name="Zheng Y."/>
            <person name="Wang C.M."/>
            <person name="Sakai Y."/>
            <person name="Abe K."/>
            <person name="Yokota A."/>
            <person name="Yabe S."/>
        </authorList>
    </citation>
    <scope>NUCLEOTIDE SEQUENCE [LARGE SCALE GENOMIC DNA]</scope>
    <source>
        <strain evidence="2 3">W12</strain>
    </source>
</reference>
<protein>
    <submittedName>
        <fullName evidence="2">Uncharacterized protein</fullName>
    </submittedName>
</protein>
<keyword evidence="3" id="KW-1185">Reference proteome</keyword>
<comment type="caution">
    <text evidence="2">The sequence shown here is derived from an EMBL/GenBank/DDBJ whole genome shotgun (WGS) entry which is preliminary data.</text>
</comment>
<evidence type="ECO:0000256" key="1">
    <source>
        <dbReference type="SAM" id="MobiDB-lite"/>
    </source>
</evidence>